<name>A0AAN7C9G0_9PEZI</name>
<dbReference type="Gene3D" id="3.90.25.10">
    <property type="entry name" value="UDP-galactose 4-epimerase, domain 1"/>
    <property type="match status" value="1"/>
</dbReference>
<dbReference type="PANTHER" id="PTHR42748">
    <property type="entry name" value="NITROGEN METABOLITE REPRESSION PROTEIN NMRA FAMILY MEMBER"/>
    <property type="match status" value="1"/>
</dbReference>
<dbReference type="InterPro" id="IPR036291">
    <property type="entry name" value="NAD(P)-bd_dom_sf"/>
</dbReference>
<dbReference type="EMBL" id="MU860125">
    <property type="protein sequence ID" value="KAK4237735.1"/>
    <property type="molecule type" value="Genomic_DNA"/>
</dbReference>
<dbReference type="Gene3D" id="3.40.50.720">
    <property type="entry name" value="NAD(P)-binding Rossmann-like Domain"/>
    <property type="match status" value="1"/>
</dbReference>
<feature type="domain" description="NmrA-like" evidence="3">
    <location>
        <begin position="14"/>
        <end position="323"/>
    </location>
</feature>
<comment type="similarity">
    <text evidence="1">Belongs to the NmrA-type oxidoreductase family.</text>
</comment>
<sequence>MAPVSEQDNNNNKKALVVVVGATGNQGGSVARRFLQDPRYAVRGLTRDPASAAAQELAALGAEMVRADLDDVKSLEAAFAGANIIFSATNYWEPFFRPDCRARAQQLGVTCRRYAYDVEYAQGKNIADAAATVVDSLATNGFLASTLSHAGKCSGGRFKDLYHFDAKADVFPDYVAATHPRLAAKMSCIQTGFFTTSHRILPESYFQKLPDGTFEMRFPCSPDKPIPHLDVNHDTGPFVYAVAQMPPGKHYMAGEYRTWAEFVKAWADLTGATVKYRQVSFDEMVADTADRDCGIEVALMFEYSSDPGYDGAMDVLKAEDLRKAGIDCPMLTLEEALARQDWTPILNKPVYKSS</sequence>
<keyword evidence="5" id="KW-1185">Reference proteome</keyword>
<reference evidence="4" key="2">
    <citation type="submission" date="2023-05" db="EMBL/GenBank/DDBJ databases">
        <authorList>
            <consortium name="Lawrence Berkeley National Laboratory"/>
            <person name="Steindorff A."/>
            <person name="Hensen N."/>
            <person name="Bonometti L."/>
            <person name="Westerberg I."/>
            <person name="Brannstrom I.O."/>
            <person name="Guillou S."/>
            <person name="Cros-Aarteil S."/>
            <person name="Calhoun S."/>
            <person name="Haridas S."/>
            <person name="Kuo A."/>
            <person name="Mondo S."/>
            <person name="Pangilinan J."/>
            <person name="Riley R."/>
            <person name="Labutti K."/>
            <person name="Andreopoulos B."/>
            <person name="Lipzen A."/>
            <person name="Chen C."/>
            <person name="Yanf M."/>
            <person name="Daum C."/>
            <person name="Ng V."/>
            <person name="Clum A."/>
            <person name="Ohm R."/>
            <person name="Martin F."/>
            <person name="Silar P."/>
            <person name="Natvig D."/>
            <person name="Lalanne C."/>
            <person name="Gautier V."/>
            <person name="Ament-Velasquez S.L."/>
            <person name="Kruys A."/>
            <person name="Hutchinson M.I."/>
            <person name="Powell A.J."/>
            <person name="Barry K."/>
            <person name="Miller A.N."/>
            <person name="Grigoriev I.V."/>
            <person name="Debuchy R."/>
            <person name="Gladieux P."/>
            <person name="Thoren M.H."/>
            <person name="Johannesson H."/>
        </authorList>
    </citation>
    <scope>NUCLEOTIDE SEQUENCE</scope>
    <source>
        <strain evidence="4">CBS 532.94</strain>
    </source>
</reference>
<evidence type="ECO:0000256" key="2">
    <source>
        <dbReference type="ARBA" id="ARBA00022857"/>
    </source>
</evidence>
<gene>
    <name evidence="4" type="ORF">C8A03DRAFT_15758</name>
</gene>
<comment type="caution">
    <text evidence="4">The sequence shown here is derived from an EMBL/GenBank/DDBJ whole genome shotgun (WGS) entry which is preliminary data.</text>
</comment>
<dbReference type="InterPro" id="IPR051164">
    <property type="entry name" value="NmrA-like_oxidored"/>
</dbReference>
<dbReference type="AlphaFoldDB" id="A0AAN7C9G0"/>
<organism evidence="4 5">
    <name type="scientific">Achaetomium macrosporum</name>
    <dbReference type="NCBI Taxonomy" id="79813"/>
    <lineage>
        <taxon>Eukaryota</taxon>
        <taxon>Fungi</taxon>
        <taxon>Dikarya</taxon>
        <taxon>Ascomycota</taxon>
        <taxon>Pezizomycotina</taxon>
        <taxon>Sordariomycetes</taxon>
        <taxon>Sordariomycetidae</taxon>
        <taxon>Sordariales</taxon>
        <taxon>Chaetomiaceae</taxon>
        <taxon>Achaetomium</taxon>
    </lineage>
</organism>
<reference evidence="4" key="1">
    <citation type="journal article" date="2023" name="Mol. Phylogenet. Evol.">
        <title>Genome-scale phylogeny and comparative genomics of the fungal order Sordariales.</title>
        <authorList>
            <person name="Hensen N."/>
            <person name="Bonometti L."/>
            <person name="Westerberg I."/>
            <person name="Brannstrom I.O."/>
            <person name="Guillou S."/>
            <person name="Cros-Aarteil S."/>
            <person name="Calhoun S."/>
            <person name="Haridas S."/>
            <person name="Kuo A."/>
            <person name="Mondo S."/>
            <person name="Pangilinan J."/>
            <person name="Riley R."/>
            <person name="LaButti K."/>
            <person name="Andreopoulos B."/>
            <person name="Lipzen A."/>
            <person name="Chen C."/>
            <person name="Yan M."/>
            <person name="Daum C."/>
            <person name="Ng V."/>
            <person name="Clum A."/>
            <person name="Steindorff A."/>
            <person name="Ohm R.A."/>
            <person name="Martin F."/>
            <person name="Silar P."/>
            <person name="Natvig D.O."/>
            <person name="Lalanne C."/>
            <person name="Gautier V."/>
            <person name="Ament-Velasquez S.L."/>
            <person name="Kruys A."/>
            <person name="Hutchinson M.I."/>
            <person name="Powell A.J."/>
            <person name="Barry K."/>
            <person name="Miller A.N."/>
            <person name="Grigoriev I.V."/>
            <person name="Debuchy R."/>
            <person name="Gladieux P."/>
            <person name="Hiltunen Thoren M."/>
            <person name="Johannesson H."/>
        </authorList>
    </citation>
    <scope>NUCLEOTIDE SEQUENCE</scope>
    <source>
        <strain evidence="4">CBS 532.94</strain>
    </source>
</reference>
<dbReference type="Proteomes" id="UP001303760">
    <property type="component" value="Unassembled WGS sequence"/>
</dbReference>
<dbReference type="GO" id="GO:0005634">
    <property type="term" value="C:nucleus"/>
    <property type="evidence" value="ECO:0007669"/>
    <property type="project" value="TreeGrafter"/>
</dbReference>
<dbReference type="InterPro" id="IPR008030">
    <property type="entry name" value="NmrA-like"/>
</dbReference>
<keyword evidence="2" id="KW-0521">NADP</keyword>
<accession>A0AAN7C9G0</accession>
<dbReference type="PANTHER" id="PTHR42748:SF26">
    <property type="entry name" value="NMRA-LIKE DOMAIN-CONTAINING PROTEIN"/>
    <property type="match status" value="1"/>
</dbReference>
<dbReference type="Pfam" id="PF05368">
    <property type="entry name" value="NmrA"/>
    <property type="match status" value="1"/>
</dbReference>
<evidence type="ECO:0000313" key="5">
    <source>
        <dbReference type="Proteomes" id="UP001303760"/>
    </source>
</evidence>
<evidence type="ECO:0000256" key="1">
    <source>
        <dbReference type="ARBA" id="ARBA00006328"/>
    </source>
</evidence>
<evidence type="ECO:0000313" key="4">
    <source>
        <dbReference type="EMBL" id="KAK4237735.1"/>
    </source>
</evidence>
<proteinExistence type="inferred from homology"/>
<dbReference type="SUPFAM" id="SSF51735">
    <property type="entry name" value="NAD(P)-binding Rossmann-fold domains"/>
    <property type="match status" value="1"/>
</dbReference>
<protein>
    <submittedName>
        <fullName evidence="4">NAD(P)-binding protein</fullName>
    </submittedName>
</protein>
<evidence type="ECO:0000259" key="3">
    <source>
        <dbReference type="Pfam" id="PF05368"/>
    </source>
</evidence>